<evidence type="ECO:0000256" key="1">
    <source>
        <dbReference type="ARBA" id="ARBA00023122"/>
    </source>
</evidence>
<dbReference type="Pfam" id="PF00571">
    <property type="entry name" value="CBS"/>
    <property type="match status" value="2"/>
</dbReference>
<feature type="domain" description="CBS" evidence="3">
    <location>
        <begin position="80"/>
        <end position="135"/>
    </location>
</feature>
<proteinExistence type="predicted"/>
<keyword evidence="5" id="KW-1185">Reference proteome</keyword>
<dbReference type="OrthoDB" id="65817at2157"/>
<gene>
    <name evidence="4" type="ORF">NFRAN_1554</name>
</gene>
<dbReference type="PANTHER" id="PTHR43080">
    <property type="entry name" value="CBS DOMAIN-CONTAINING PROTEIN CBSX3, MITOCHONDRIAL"/>
    <property type="match status" value="1"/>
</dbReference>
<evidence type="ECO:0000313" key="4">
    <source>
        <dbReference type="EMBL" id="VFJ13876.1"/>
    </source>
</evidence>
<keyword evidence="1 2" id="KW-0129">CBS domain</keyword>
<dbReference type="InterPro" id="IPR051257">
    <property type="entry name" value="Diverse_CBS-Domain"/>
</dbReference>
<reference evidence="4 5" key="1">
    <citation type="submission" date="2019-02" db="EMBL/GenBank/DDBJ databases">
        <authorList>
            <person name="Lehtovirta-Morley E L."/>
        </authorList>
    </citation>
    <scope>NUCLEOTIDE SEQUENCE [LARGE SCALE GENOMIC DNA]</scope>
    <source>
        <strain evidence="4">NFRAN1</strain>
    </source>
</reference>
<dbReference type="Proteomes" id="UP000294299">
    <property type="component" value="Chromosome NFRAN"/>
</dbReference>
<feature type="domain" description="CBS" evidence="3">
    <location>
        <begin position="12"/>
        <end position="72"/>
    </location>
</feature>
<protein>
    <submittedName>
        <fullName evidence="4">CBS domain protein</fullName>
    </submittedName>
</protein>
<dbReference type="AlphaFoldDB" id="A0A484I9T3"/>
<dbReference type="SMART" id="SM00116">
    <property type="entry name" value="CBS"/>
    <property type="match status" value="2"/>
</dbReference>
<evidence type="ECO:0000256" key="2">
    <source>
        <dbReference type="PROSITE-ProRule" id="PRU00703"/>
    </source>
</evidence>
<dbReference type="GeneID" id="39420896"/>
<evidence type="ECO:0000259" key="3">
    <source>
        <dbReference type="PROSITE" id="PS51371"/>
    </source>
</evidence>
<name>A0A484I9T3_9ARCH</name>
<dbReference type="EMBL" id="LR216287">
    <property type="protein sequence ID" value="VFJ13876.1"/>
    <property type="molecule type" value="Genomic_DNA"/>
</dbReference>
<accession>A0A484I9T3</accession>
<dbReference type="InterPro" id="IPR046342">
    <property type="entry name" value="CBS_dom_sf"/>
</dbReference>
<evidence type="ECO:0000313" key="5">
    <source>
        <dbReference type="Proteomes" id="UP000294299"/>
    </source>
</evidence>
<dbReference type="RefSeq" id="WP_134483938.1">
    <property type="nucleotide sequence ID" value="NZ_LR216287.1"/>
</dbReference>
<dbReference type="PROSITE" id="PS51371">
    <property type="entry name" value="CBS"/>
    <property type="match status" value="2"/>
</dbReference>
<organism evidence="4 5">
    <name type="scientific">Candidatus Nitrosocosmicus franklandianus</name>
    <dbReference type="NCBI Taxonomy" id="1798806"/>
    <lineage>
        <taxon>Archaea</taxon>
        <taxon>Nitrososphaerota</taxon>
        <taxon>Nitrososphaeria</taxon>
        <taxon>Nitrososphaerales</taxon>
        <taxon>Nitrososphaeraceae</taxon>
        <taxon>Candidatus Nitrosocosmicus</taxon>
    </lineage>
</organism>
<dbReference type="Gene3D" id="3.10.580.10">
    <property type="entry name" value="CBS-domain"/>
    <property type="match status" value="1"/>
</dbReference>
<dbReference type="SUPFAM" id="SSF54631">
    <property type="entry name" value="CBS-domain pair"/>
    <property type="match status" value="1"/>
</dbReference>
<dbReference type="PANTHER" id="PTHR43080:SF2">
    <property type="entry name" value="CBS DOMAIN-CONTAINING PROTEIN"/>
    <property type="match status" value="1"/>
</dbReference>
<sequence length="167" mass="18900">MSLDSIAISSLMTKNIIVADQSTNLIGISRIMSNNDIGSVVIVDDLNSRNPIGIITERDVIKSIGMLQPHQLVVPVREHMSHPLITLHSNATVMDAMKLMYEKKIRRIIILENDKLAGIITDKDIFRYLVESKDLLSDVITGGNLPIPENQLKDEISRFWFFNNFIR</sequence>
<dbReference type="InterPro" id="IPR000644">
    <property type="entry name" value="CBS_dom"/>
</dbReference>
<dbReference type="KEGG" id="nfn:NFRAN_1554"/>